<sequence>MWAALEEERGRMEGVKHGHVIRGKQDGHVTQGRAYTNKRRGVASERGYATVAHPCLSSKKLRNLFCSCCFSACEVKQGSCRPEPLDSMTHFLRPFPTYTPFSRNTDFCATPPRNDL</sequence>
<feature type="region of interest" description="Disordered" evidence="1">
    <location>
        <begin position="20"/>
        <end position="40"/>
    </location>
</feature>
<keyword evidence="3" id="KW-1185">Reference proteome</keyword>
<proteinExistence type="predicted"/>
<dbReference type="EMBL" id="BPLR01020287">
    <property type="protein sequence ID" value="GIX76922.1"/>
    <property type="molecule type" value="Genomic_DNA"/>
</dbReference>
<reference evidence="2 3" key="1">
    <citation type="submission" date="2021-06" db="EMBL/GenBank/DDBJ databases">
        <title>Caerostris extrusa draft genome.</title>
        <authorList>
            <person name="Kono N."/>
            <person name="Arakawa K."/>
        </authorList>
    </citation>
    <scope>NUCLEOTIDE SEQUENCE [LARGE SCALE GENOMIC DNA]</scope>
</reference>
<gene>
    <name evidence="2" type="ORF">CEXT_625601</name>
</gene>
<evidence type="ECO:0000313" key="3">
    <source>
        <dbReference type="Proteomes" id="UP001054945"/>
    </source>
</evidence>
<organism evidence="2 3">
    <name type="scientific">Caerostris extrusa</name>
    <name type="common">Bark spider</name>
    <name type="synonym">Caerostris bankana</name>
    <dbReference type="NCBI Taxonomy" id="172846"/>
    <lineage>
        <taxon>Eukaryota</taxon>
        <taxon>Metazoa</taxon>
        <taxon>Ecdysozoa</taxon>
        <taxon>Arthropoda</taxon>
        <taxon>Chelicerata</taxon>
        <taxon>Arachnida</taxon>
        <taxon>Araneae</taxon>
        <taxon>Araneomorphae</taxon>
        <taxon>Entelegynae</taxon>
        <taxon>Araneoidea</taxon>
        <taxon>Araneidae</taxon>
        <taxon>Caerostris</taxon>
    </lineage>
</organism>
<name>A0AAV4MWP0_CAEEX</name>
<dbReference type="Proteomes" id="UP001054945">
    <property type="component" value="Unassembled WGS sequence"/>
</dbReference>
<accession>A0AAV4MWP0</accession>
<comment type="caution">
    <text evidence="2">The sequence shown here is derived from an EMBL/GenBank/DDBJ whole genome shotgun (WGS) entry which is preliminary data.</text>
</comment>
<dbReference type="AlphaFoldDB" id="A0AAV4MWP0"/>
<protein>
    <submittedName>
        <fullName evidence="2">Uncharacterized protein</fullName>
    </submittedName>
</protein>
<evidence type="ECO:0000256" key="1">
    <source>
        <dbReference type="SAM" id="MobiDB-lite"/>
    </source>
</evidence>
<evidence type="ECO:0000313" key="2">
    <source>
        <dbReference type="EMBL" id="GIX76922.1"/>
    </source>
</evidence>